<evidence type="ECO:0008006" key="3">
    <source>
        <dbReference type="Google" id="ProtNLM"/>
    </source>
</evidence>
<reference evidence="1" key="1">
    <citation type="submission" date="2015-04" db="UniProtKB">
        <authorList>
            <consortium name="EnsemblPlants"/>
        </authorList>
    </citation>
    <scope>IDENTIFICATION</scope>
</reference>
<dbReference type="STRING" id="4537.A0A0E0JZP6"/>
<dbReference type="OMA" id="CENTWVG"/>
<sequence length="81" mass="9318">MSSSRSDDSSSSFHQSNVYPVSYRVGPPVYQPAVMCHCPAKAARLISWRIENLGHQYYKCENTWVGVRFWLWCDGPTTNFI</sequence>
<organism evidence="1">
    <name type="scientific">Oryza punctata</name>
    <name type="common">Red rice</name>
    <dbReference type="NCBI Taxonomy" id="4537"/>
    <lineage>
        <taxon>Eukaryota</taxon>
        <taxon>Viridiplantae</taxon>
        <taxon>Streptophyta</taxon>
        <taxon>Embryophyta</taxon>
        <taxon>Tracheophyta</taxon>
        <taxon>Spermatophyta</taxon>
        <taxon>Magnoliopsida</taxon>
        <taxon>Liliopsida</taxon>
        <taxon>Poales</taxon>
        <taxon>Poaceae</taxon>
        <taxon>BOP clade</taxon>
        <taxon>Oryzoideae</taxon>
        <taxon>Oryzeae</taxon>
        <taxon>Oryzinae</taxon>
        <taxon>Oryza</taxon>
    </lineage>
</organism>
<keyword evidence="2" id="KW-1185">Reference proteome</keyword>
<dbReference type="HOGENOM" id="CLU_174303_0_0_1"/>
<reference evidence="1" key="2">
    <citation type="submission" date="2018-05" db="EMBL/GenBank/DDBJ databases">
        <title>OpunRS2 (Oryza punctata Reference Sequence Version 2).</title>
        <authorList>
            <person name="Zhang J."/>
            <person name="Kudrna D."/>
            <person name="Lee S."/>
            <person name="Talag J."/>
            <person name="Welchert J."/>
            <person name="Wing R.A."/>
        </authorList>
    </citation>
    <scope>NUCLEOTIDE SEQUENCE [LARGE SCALE GENOMIC DNA]</scope>
</reference>
<evidence type="ECO:0000313" key="1">
    <source>
        <dbReference type="EnsemblPlants" id="OPUNC02G14590.1"/>
    </source>
</evidence>
<dbReference type="EnsemblPlants" id="OPUNC02G14590.1">
    <property type="protein sequence ID" value="OPUNC02G14590.1"/>
    <property type="gene ID" value="OPUNC02G14590"/>
</dbReference>
<evidence type="ECO:0000313" key="2">
    <source>
        <dbReference type="Proteomes" id="UP000026962"/>
    </source>
</evidence>
<dbReference type="Gramene" id="OPUNC02G14590.1">
    <property type="protein sequence ID" value="OPUNC02G14590.1"/>
    <property type="gene ID" value="OPUNC02G14590"/>
</dbReference>
<accession>A0A0E0JZP6</accession>
<proteinExistence type="predicted"/>
<protein>
    <recommendedName>
        <fullName evidence="3">Zinc finger GRF-type domain-containing protein</fullName>
    </recommendedName>
</protein>
<name>A0A0E0JZP6_ORYPU</name>
<dbReference type="AlphaFoldDB" id="A0A0E0JZP6"/>
<dbReference type="Proteomes" id="UP000026962">
    <property type="component" value="Chromosome 2"/>
</dbReference>